<dbReference type="InterPro" id="IPR004045">
    <property type="entry name" value="Glutathione_S-Trfase_N"/>
</dbReference>
<evidence type="ECO:0008006" key="4">
    <source>
        <dbReference type="Google" id="ProtNLM"/>
    </source>
</evidence>
<organism evidence="3">
    <name type="scientific">marine metagenome</name>
    <dbReference type="NCBI Taxonomy" id="408172"/>
    <lineage>
        <taxon>unclassified sequences</taxon>
        <taxon>metagenomes</taxon>
        <taxon>ecological metagenomes</taxon>
    </lineage>
</organism>
<dbReference type="InterPro" id="IPR036282">
    <property type="entry name" value="Glutathione-S-Trfase_C_sf"/>
</dbReference>
<dbReference type="Pfam" id="PF14497">
    <property type="entry name" value="GST_C_3"/>
    <property type="match status" value="1"/>
</dbReference>
<dbReference type="GO" id="GO:0006749">
    <property type="term" value="P:glutathione metabolic process"/>
    <property type="evidence" value="ECO:0007669"/>
    <property type="project" value="TreeGrafter"/>
</dbReference>
<dbReference type="PROSITE" id="PS50405">
    <property type="entry name" value="GST_CTER"/>
    <property type="match status" value="1"/>
</dbReference>
<evidence type="ECO:0000259" key="2">
    <source>
        <dbReference type="PROSITE" id="PS50405"/>
    </source>
</evidence>
<dbReference type="SFLD" id="SFLDG01205">
    <property type="entry name" value="AMPS.1"/>
    <property type="match status" value="1"/>
</dbReference>
<dbReference type="InterPro" id="IPR050213">
    <property type="entry name" value="GST_superfamily"/>
</dbReference>
<dbReference type="PANTHER" id="PTHR11571">
    <property type="entry name" value="GLUTATHIONE S-TRANSFERASE"/>
    <property type="match status" value="1"/>
</dbReference>
<dbReference type="GO" id="GO:0004364">
    <property type="term" value="F:glutathione transferase activity"/>
    <property type="evidence" value="ECO:0007669"/>
    <property type="project" value="TreeGrafter"/>
</dbReference>
<sequence>MSKQPKLELIYFNLRALAESPQMMMHYAGVKYRYEMAWDYYGKPWSEAKPEVPFGQLPVLVVNDTVHIWQSGAIVRYLAKLAGFMPEDPVLAAQVDAVFEQTQELFAPLNPTVNVKTGEEHLKFKTMFLSSFPGILKNFARQLELSEEGAYFFGSQPYYCDFSVYHHFSLATILQQDILNAFPSILDFMAAVEKLPGVKEYLASRPGIIDVGIAPKLIIDGVAKPTGTKPS</sequence>
<dbReference type="SFLD" id="SFLDS00019">
    <property type="entry name" value="Glutathione_Transferase_(cytos"/>
    <property type="match status" value="1"/>
</dbReference>
<name>A0A382GWJ3_9ZZZZ</name>
<dbReference type="SUPFAM" id="SSF52833">
    <property type="entry name" value="Thioredoxin-like"/>
    <property type="match status" value="1"/>
</dbReference>
<accession>A0A382GWJ3</accession>
<dbReference type="Gene3D" id="3.40.30.10">
    <property type="entry name" value="Glutaredoxin"/>
    <property type="match status" value="1"/>
</dbReference>
<dbReference type="Pfam" id="PF02798">
    <property type="entry name" value="GST_N"/>
    <property type="match status" value="1"/>
</dbReference>
<evidence type="ECO:0000313" key="3">
    <source>
        <dbReference type="EMBL" id="SVB78933.1"/>
    </source>
</evidence>
<dbReference type="EMBL" id="UINC01057601">
    <property type="protein sequence ID" value="SVB78933.1"/>
    <property type="molecule type" value="Genomic_DNA"/>
</dbReference>
<dbReference type="InterPro" id="IPR040079">
    <property type="entry name" value="Glutathione_S-Trfase"/>
</dbReference>
<dbReference type="PROSITE" id="PS50404">
    <property type="entry name" value="GST_NTER"/>
    <property type="match status" value="1"/>
</dbReference>
<dbReference type="SFLD" id="SFLDG00363">
    <property type="entry name" value="AMPS_(cytGST):_Alpha-__Mu-__Pi"/>
    <property type="match status" value="1"/>
</dbReference>
<protein>
    <recommendedName>
        <fullName evidence="4">GST N-terminal domain-containing protein</fullName>
    </recommendedName>
</protein>
<dbReference type="InterPro" id="IPR010987">
    <property type="entry name" value="Glutathione-S-Trfase_C-like"/>
</dbReference>
<proteinExistence type="predicted"/>
<dbReference type="AlphaFoldDB" id="A0A382GWJ3"/>
<gene>
    <name evidence="3" type="ORF">METZ01_LOCUS231787</name>
</gene>
<dbReference type="InterPro" id="IPR036249">
    <property type="entry name" value="Thioredoxin-like_sf"/>
</dbReference>
<dbReference type="CDD" id="cd03039">
    <property type="entry name" value="GST_N_Sigma_like"/>
    <property type="match status" value="1"/>
</dbReference>
<dbReference type="SUPFAM" id="SSF47616">
    <property type="entry name" value="GST C-terminal domain-like"/>
    <property type="match status" value="1"/>
</dbReference>
<feature type="domain" description="GST N-terminal" evidence="1">
    <location>
        <begin position="5"/>
        <end position="86"/>
    </location>
</feature>
<dbReference type="InterPro" id="IPR004046">
    <property type="entry name" value="GST_C"/>
</dbReference>
<feature type="domain" description="GST C-terminal" evidence="2">
    <location>
        <begin position="88"/>
        <end position="217"/>
    </location>
</feature>
<evidence type="ECO:0000259" key="1">
    <source>
        <dbReference type="PROSITE" id="PS50404"/>
    </source>
</evidence>
<reference evidence="3" key="1">
    <citation type="submission" date="2018-05" db="EMBL/GenBank/DDBJ databases">
        <authorList>
            <person name="Lanie J.A."/>
            <person name="Ng W.-L."/>
            <person name="Kazmierczak K.M."/>
            <person name="Andrzejewski T.M."/>
            <person name="Davidsen T.M."/>
            <person name="Wayne K.J."/>
            <person name="Tettelin H."/>
            <person name="Glass J.I."/>
            <person name="Rusch D."/>
            <person name="Podicherti R."/>
            <person name="Tsui H.-C.T."/>
            <person name="Winkler M.E."/>
        </authorList>
    </citation>
    <scope>NUCLEOTIDE SEQUENCE</scope>
</reference>
<dbReference type="Gene3D" id="1.20.1050.10">
    <property type="match status" value="1"/>
</dbReference>